<name>A0A3D8IQN9_9HELI</name>
<comment type="subcellular location">
    <subcellularLocation>
        <location evidence="11">Cytoplasm</location>
    </subcellularLocation>
</comment>
<comment type="subunit">
    <text evidence="9 11">Homodimer. Heterotetramer of two MnmE and two MnmG subunits.</text>
</comment>
<dbReference type="EMBL" id="NXLQ01000001">
    <property type="protein sequence ID" value="RDU67607.1"/>
    <property type="molecule type" value="Genomic_DNA"/>
</dbReference>
<dbReference type="InterPro" id="IPR020595">
    <property type="entry name" value="MnmG-rel_CS"/>
</dbReference>
<organism evidence="13 14">
    <name type="scientific">Helicobacter didelphidarum</name>
    <dbReference type="NCBI Taxonomy" id="2040648"/>
    <lineage>
        <taxon>Bacteria</taxon>
        <taxon>Pseudomonadati</taxon>
        <taxon>Campylobacterota</taxon>
        <taxon>Epsilonproteobacteria</taxon>
        <taxon>Campylobacterales</taxon>
        <taxon>Helicobacteraceae</taxon>
        <taxon>Helicobacter</taxon>
    </lineage>
</organism>
<feature type="binding site" evidence="11">
    <location>
        <position position="474"/>
    </location>
    <ligand>
        <name>FAD</name>
        <dbReference type="ChEBI" id="CHEBI:57692"/>
    </ligand>
</feature>
<dbReference type="SMART" id="SM01228">
    <property type="entry name" value="GIDA_assoc_3"/>
    <property type="match status" value="1"/>
</dbReference>
<keyword evidence="6 11" id="KW-0819">tRNA processing</keyword>
<evidence type="ECO:0000256" key="5">
    <source>
        <dbReference type="ARBA" id="ARBA00022630"/>
    </source>
</evidence>
<comment type="function">
    <text evidence="2 11">NAD-binding protein involved in the addition of a carboxymethylaminomethyl (cmnm) group at the wobble position (U34) of certain tRNAs, forming tRNA-cmnm(5)s(2)U34.</text>
</comment>
<keyword evidence="5 11" id="KW-0285">Flavoprotein</keyword>
<dbReference type="PROSITE" id="PS01280">
    <property type="entry name" value="GIDA_1"/>
    <property type="match status" value="1"/>
</dbReference>
<evidence type="ECO:0000256" key="1">
    <source>
        <dbReference type="ARBA" id="ARBA00001974"/>
    </source>
</evidence>
<evidence type="ECO:0000256" key="3">
    <source>
        <dbReference type="ARBA" id="ARBA00007653"/>
    </source>
</evidence>
<keyword evidence="8 11" id="KW-0520">NAD</keyword>
<keyword evidence="11" id="KW-0963">Cytoplasm</keyword>
<evidence type="ECO:0000256" key="7">
    <source>
        <dbReference type="ARBA" id="ARBA00022827"/>
    </source>
</evidence>
<keyword evidence="14" id="KW-1185">Reference proteome</keyword>
<dbReference type="InterPro" id="IPR040131">
    <property type="entry name" value="MnmG_N"/>
</dbReference>
<dbReference type="Gene3D" id="1.10.10.1800">
    <property type="entry name" value="tRNA uridine 5-carboxymethylaminomethyl modification enzyme MnmG/GidA"/>
    <property type="match status" value="1"/>
</dbReference>
<dbReference type="GO" id="GO:0002098">
    <property type="term" value="P:tRNA wobble uridine modification"/>
    <property type="evidence" value="ECO:0007669"/>
    <property type="project" value="InterPro"/>
</dbReference>
<comment type="cofactor">
    <cofactor evidence="1 11">
        <name>FAD</name>
        <dbReference type="ChEBI" id="CHEBI:57692"/>
    </cofactor>
</comment>
<evidence type="ECO:0000256" key="9">
    <source>
        <dbReference type="ARBA" id="ARBA00025948"/>
    </source>
</evidence>
<dbReference type="Gene3D" id="1.10.150.570">
    <property type="entry name" value="GidA associated domain, C-terminal subdomain"/>
    <property type="match status" value="1"/>
</dbReference>
<dbReference type="Pfam" id="PF13932">
    <property type="entry name" value="SAM_GIDA_C"/>
    <property type="match status" value="1"/>
</dbReference>
<dbReference type="GO" id="GO:0030488">
    <property type="term" value="P:tRNA methylation"/>
    <property type="evidence" value="ECO:0007669"/>
    <property type="project" value="TreeGrafter"/>
</dbReference>
<dbReference type="AlphaFoldDB" id="A0A3D8IQN9"/>
<evidence type="ECO:0000259" key="12">
    <source>
        <dbReference type="SMART" id="SM01228"/>
    </source>
</evidence>
<feature type="domain" description="tRNA uridine 5-carboxymethylaminomethyl modification enzyme C-terminal subdomain" evidence="12">
    <location>
        <begin position="654"/>
        <end position="725"/>
    </location>
</feature>
<dbReference type="Gene3D" id="3.50.50.60">
    <property type="entry name" value="FAD/NAD(P)-binding domain"/>
    <property type="match status" value="2"/>
</dbReference>
<feature type="binding site" evidence="11">
    <location>
        <position position="177"/>
    </location>
    <ligand>
        <name>FAD</name>
        <dbReference type="ChEBI" id="CHEBI:57692"/>
    </ligand>
</feature>
<accession>A0A3D8IQN9</accession>
<keyword evidence="7 11" id="KW-0274">FAD</keyword>
<dbReference type="FunFam" id="3.50.50.60:FF:000002">
    <property type="entry name" value="tRNA uridine 5-carboxymethylaminomethyl modification enzyme MnmG"/>
    <property type="match status" value="1"/>
</dbReference>
<dbReference type="GO" id="GO:0005829">
    <property type="term" value="C:cytosol"/>
    <property type="evidence" value="ECO:0007669"/>
    <property type="project" value="TreeGrafter"/>
</dbReference>
<dbReference type="Pfam" id="PF21680">
    <property type="entry name" value="GIDA_C_1st"/>
    <property type="match status" value="1"/>
</dbReference>
<dbReference type="GO" id="GO:0050660">
    <property type="term" value="F:flavin adenine dinucleotide binding"/>
    <property type="evidence" value="ECO:0007669"/>
    <property type="project" value="UniProtKB-UniRule"/>
</dbReference>
<dbReference type="Proteomes" id="UP000256379">
    <property type="component" value="Unassembled WGS sequence"/>
</dbReference>
<dbReference type="InterPro" id="IPR036188">
    <property type="entry name" value="FAD/NAD-bd_sf"/>
</dbReference>
<evidence type="ECO:0000256" key="4">
    <source>
        <dbReference type="ARBA" id="ARBA00020461"/>
    </source>
</evidence>
<sequence length="742" mass="84043">MDNYEIIVVGGGHAGVEASHICAKMGLKTLLITHLLDNIALASCNPAIGGLGKGHLVKEIDSLGGLMGAITDISGLQYRILNASKGPAVRGTRVQIDMDLYRKHARDVLLHAKNLTLIQGSVTKILTQNNEAIGVELSIQKQIFGTKIILTAGTFLRGLIHIGENKSHNGRAGEMASNDLSENLIKLGIPLERLKTGTCPRVLGSSINSDILEKHYGDAHNTRGEILQTLQNSFKSHNNDEKRSTNQESYDKDFLFREAINNANIKDWQKFQNFLRKNFNETGNISEIQRTTTKGLCNDMQNIHKDAPYFSILTHDYLIYGRENLISKILNTRIKYGYFLPHELPCFVTYTNDTTHKIIESNFYRAPLFTGQIQSVGPRYCPSIEDKVNRFRDKQRHQLFLEPQTYNAGEYYINGLSTSLPYEVQEEVIHSISGLEHAVITRYGYAIEYDYSQPTNLYHTLESRIIKNLYFAGQINGTTGYEEAAAQGITAGINACLAILYKQGKVKRDSLILDRSESYIGVMIDDLVTKGTNEPYRVFTSRAEYRLLLREDNACFRMLPYSKELKLLETSILMQLETDKNNIESCLPILDEDYTPNKINLEKLAQIREDGFQNKCNFSLILGRESMNPAKMRKLDNRFAGLSSRALKQLQIHAKYKSYIDKQENQIKRSKQNLHLEIPSDFEYQGISGLSLEVIEKLCKDRPKTLQEAQRISGITPASLEVLELHIILHRRKAQEKSDKIL</sequence>
<evidence type="ECO:0000256" key="2">
    <source>
        <dbReference type="ARBA" id="ARBA00003717"/>
    </source>
</evidence>
<dbReference type="InterPro" id="IPR026904">
    <property type="entry name" value="MnmG_C"/>
</dbReference>
<evidence type="ECO:0000256" key="6">
    <source>
        <dbReference type="ARBA" id="ARBA00022694"/>
    </source>
</evidence>
<comment type="similarity">
    <text evidence="3 11">Belongs to the MnmG family.</text>
</comment>
<proteinExistence type="inferred from homology"/>
<feature type="binding site" evidence="11">
    <location>
        <position position="122"/>
    </location>
    <ligand>
        <name>FAD</name>
        <dbReference type="ChEBI" id="CHEBI:57692"/>
    </ligand>
</feature>
<feature type="binding site" evidence="11">
    <location>
        <begin position="10"/>
        <end position="15"/>
    </location>
    <ligand>
        <name>FAD</name>
        <dbReference type="ChEBI" id="CHEBI:57692"/>
    </ligand>
</feature>
<dbReference type="OrthoDB" id="9815560at2"/>
<dbReference type="PANTHER" id="PTHR11806">
    <property type="entry name" value="GLUCOSE INHIBITED DIVISION PROTEIN A"/>
    <property type="match status" value="1"/>
</dbReference>
<dbReference type="RefSeq" id="WP_115542133.1">
    <property type="nucleotide sequence ID" value="NZ_NXLQ01000001.1"/>
</dbReference>
<dbReference type="PANTHER" id="PTHR11806:SF0">
    <property type="entry name" value="PROTEIN MTO1 HOMOLOG, MITOCHONDRIAL"/>
    <property type="match status" value="1"/>
</dbReference>
<dbReference type="InterPro" id="IPR044920">
    <property type="entry name" value="MnmG_C_subdom_sf"/>
</dbReference>
<dbReference type="HAMAP" id="MF_00129">
    <property type="entry name" value="MnmG_GidA"/>
    <property type="match status" value="1"/>
</dbReference>
<dbReference type="Pfam" id="PF01134">
    <property type="entry name" value="GIDA"/>
    <property type="match status" value="2"/>
</dbReference>
<feature type="binding site" evidence="11">
    <location>
        <begin position="377"/>
        <end position="391"/>
    </location>
    <ligand>
        <name>NAD(+)</name>
        <dbReference type="ChEBI" id="CHEBI:57540"/>
    </ligand>
</feature>
<evidence type="ECO:0000256" key="10">
    <source>
        <dbReference type="ARBA" id="ARBA00031800"/>
    </source>
</evidence>
<gene>
    <name evidence="11" type="primary">mnmG</name>
    <name evidence="11" type="synonym">gidA</name>
    <name evidence="13" type="ORF">CQA53_00955</name>
</gene>
<evidence type="ECO:0000256" key="11">
    <source>
        <dbReference type="HAMAP-Rule" id="MF_00129"/>
    </source>
</evidence>
<dbReference type="SUPFAM" id="SSF51905">
    <property type="entry name" value="FAD/NAD(P)-binding domain"/>
    <property type="match status" value="1"/>
</dbReference>
<evidence type="ECO:0000256" key="8">
    <source>
        <dbReference type="ARBA" id="ARBA00023027"/>
    </source>
</evidence>
<dbReference type="FunFam" id="1.10.150.570:FF:000001">
    <property type="entry name" value="tRNA uridine 5-carboxymethylaminomethyl modification enzyme MnmG"/>
    <property type="match status" value="1"/>
</dbReference>
<dbReference type="InterPro" id="IPR002218">
    <property type="entry name" value="MnmG-rel"/>
</dbReference>
<dbReference type="InterPro" id="IPR047001">
    <property type="entry name" value="MnmG_C_subdom"/>
</dbReference>
<reference evidence="13 14" key="1">
    <citation type="submission" date="2018-04" db="EMBL/GenBank/DDBJ databases">
        <title>Novel Campyloabacter and Helicobacter Species and Strains.</title>
        <authorList>
            <person name="Mannion A.J."/>
            <person name="Shen Z."/>
            <person name="Fox J.G."/>
        </authorList>
    </citation>
    <scope>NUCLEOTIDE SEQUENCE [LARGE SCALE GENOMIC DNA]</scope>
    <source>
        <strain evidence="13 14">MIT 17-337</strain>
    </source>
</reference>
<comment type="caution">
    <text evidence="13">The sequence shown here is derived from an EMBL/GenBank/DDBJ whole genome shotgun (WGS) entry which is preliminary data.</text>
</comment>
<protein>
    <recommendedName>
        <fullName evidence="4 11">tRNA uridine 5-carboxymethylaminomethyl modification enzyme MnmG</fullName>
    </recommendedName>
    <alternativeName>
        <fullName evidence="10 11">Glucose-inhibited division protein A</fullName>
    </alternativeName>
</protein>
<evidence type="ECO:0000313" key="13">
    <source>
        <dbReference type="EMBL" id="RDU67607.1"/>
    </source>
</evidence>
<dbReference type="InterPro" id="IPR049312">
    <property type="entry name" value="GIDA_C_N"/>
</dbReference>
<evidence type="ECO:0000313" key="14">
    <source>
        <dbReference type="Proteomes" id="UP000256379"/>
    </source>
</evidence>
<dbReference type="InterPro" id="IPR004416">
    <property type="entry name" value="MnmG"/>
</dbReference>